<feature type="domain" description="Leucine-rich repeat-containing N-terminal plant-type" evidence="6">
    <location>
        <begin position="341"/>
        <end position="365"/>
    </location>
</feature>
<proteinExistence type="predicted"/>
<dbReference type="EMBL" id="SSOP01000142">
    <property type="protein sequence ID" value="KAB5590826.1"/>
    <property type="molecule type" value="Genomic_DNA"/>
</dbReference>
<evidence type="ECO:0000256" key="5">
    <source>
        <dbReference type="SAM" id="Phobius"/>
    </source>
</evidence>
<evidence type="ECO:0000259" key="6">
    <source>
        <dbReference type="Pfam" id="PF08263"/>
    </source>
</evidence>
<keyword evidence="8" id="KW-1185">Reference proteome</keyword>
<feature type="region of interest" description="Disordered" evidence="4">
    <location>
        <begin position="136"/>
        <end position="162"/>
    </location>
</feature>
<keyword evidence="3" id="KW-0802">TPR repeat</keyword>
<evidence type="ECO:0000313" key="8">
    <source>
        <dbReference type="Proteomes" id="UP000383932"/>
    </source>
</evidence>
<gene>
    <name evidence="7" type="ORF">CTheo_5726</name>
</gene>
<dbReference type="Pfam" id="PF00560">
    <property type="entry name" value="LRR_1"/>
    <property type="match status" value="1"/>
</dbReference>
<dbReference type="InterPro" id="IPR001611">
    <property type="entry name" value="Leu-rich_rpt"/>
</dbReference>
<keyword evidence="1" id="KW-0433">Leucine-rich repeat</keyword>
<evidence type="ECO:0000256" key="3">
    <source>
        <dbReference type="ARBA" id="ARBA00022803"/>
    </source>
</evidence>
<dbReference type="OrthoDB" id="433738at2759"/>
<dbReference type="SUPFAM" id="SSF48452">
    <property type="entry name" value="TPR-like"/>
    <property type="match status" value="1"/>
</dbReference>
<feature type="compositionally biased region" description="Low complexity" evidence="4">
    <location>
        <begin position="34"/>
        <end position="47"/>
    </location>
</feature>
<dbReference type="InterPro" id="IPR011990">
    <property type="entry name" value="TPR-like_helical_dom_sf"/>
</dbReference>
<dbReference type="InterPro" id="IPR032675">
    <property type="entry name" value="LRR_dom_sf"/>
</dbReference>
<dbReference type="PANTHER" id="PTHR22904:SF523">
    <property type="entry name" value="STRESS-INDUCED-PHOSPHOPROTEIN 1"/>
    <property type="match status" value="1"/>
</dbReference>
<keyword evidence="5" id="KW-1133">Transmembrane helix</keyword>
<dbReference type="InterPro" id="IPR013210">
    <property type="entry name" value="LRR_N_plant-typ"/>
</dbReference>
<dbReference type="Proteomes" id="UP000383932">
    <property type="component" value="Unassembled WGS sequence"/>
</dbReference>
<dbReference type="AlphaFoldDB" id="A0A5N5QH88"/>
<feature type="region of interest" description="Disordered" evidence="4">
    <location>
        <begin position="575"/>
        <end position="626"/>
    </location>
</feature>
<dbReference type="InterPro" id="IPR003591">
    <property type="entry name" value="Leu-rich_rpt_typical-subtyp"/>
</dbReference>
<dbReference type="PANTHER" id="PTHR22904">
    <property type="entry name" value="TPR REPEAT CONTAINING PROTEIN"/>
    <property type="match status" value="1"/>
</dbReference>
<name>A0A5N5QH88_9AGAM</name>
<evidence type="ECO:0000256" key="2">
    <source>
        <dbReference type="ARBA" id="ARBA00022737"/>
    </source>
</evidence>
<feature type="compositionally biased region" description="Basic and acidic residues" evidence="4">
    <location>
        <begin position="581"/>
        <end position="598"/>
    </location>
</feature>
<feature type="region of interest" description="Disordered" evidence="4">
    <location>
        <begin position="26"/>
        <end position="66"/>
    </location>
</feature>
<dbReference type="SMART" id="SM00369">
    <property type="entry name" value="LRR_TYP"/>
    <property type="match status" value="2"/>
</dbReference>
<reference evidence="7 8" key="1">
    <citation type="journal article" date="2019" name="Fungal Biol. Biotechnol.">
        <title>Draft genome sequence of fastidious pathogen Ceratobasidium theobromae, which causes vascular-streak dieback in Theobroma cacao.</title>
        <authorList>
            <person name="Ali S.S."/>
            <person name="Asman A."/>
            <person name="Shao J."/>
            <person name="Firmansyah A.P."/>
            <person name="Susilo A.W."/>
            <person name="Rosmana A."/>
            <person name="McMahon P."/>
            <person name="Junaid M."/>
            <person name="Guest D."/>
            <person name="Kheng T.Y."/>
            <person name="Meinhardt L.W."/>
            <person name="Bailey B.A."/>
        </authorList>
    </citation>
    <scope>NUCLEOTIDE SEQUENCE [LARGE SCALE GENOMIC DNA]</scope>
    <source>
        <strain evidence="7 8">CT2</strain>
    </source>
</reference>
<dbReference type="Gene3D" id="3.80.10.10">
    <property type="entry name" value="Ribonuclease Inhibitor"/>
    <property type="match status" value="1"/>
</dbReference>
<feature type="region of interest" description="Disordered" evidence="4">
    <location>
        <begin position="251"/>
        <end position="272"/>
    </location>
</feature>
<feature type="region of interest" description="Disordered" evidence="4">
    <location>
        <begin position="107"/>
        <end position="126"/>
    </location>
</feature>
<evidence type="ECO:0000313" key="7">
    <source>
        <dbReference type="EMBL" id="KAB5590826.1"/>
    </source>
</evidence>
<sequence length="840" mass="89138">MSQQQGISGFDLISPTTATKMARIQSWQRGARLTASEPHSPASSTATTRRHSASPISPPSGPFDVRVMPAPPVPTVQVHLAEPRPVLHHKHSHAASLHSWEQDVESQRLRADRDERSTVGGEGSWKERAWRASRALFGQTSQPPPWRPLNVEKSRQPTPQVQQQELDVNVHVRADSAMGHHKCECNCKRDPKRKRTRMWLCIIIILLILLAMVDVIFLNVRVLNPDFGILPTSTPTPTNLSRDGTVTFVAPSPANTASASKTNTGSTATSTAPSASATASVLQNCLTQFQLNAPSSPQSYPCDTCFSALSSASSDAGAGPATQFCAMKAIFDSAGSSGTTNSGALSSAGWMKDAKPCGWSGVTCDSNGNINSIILTFPGVPAAIPPELSSISTLTSLKVTGDGNLPAGSLPSLRSLTVLDLENTALATLPDDAFSSTKSLNSLVLIRNSKMGPTLPSSLGSLSLKSLIVNGQGLTSFDVIFRSSSLASSLQTLDLSSNSITSSLPSDISNMKPLAELNLSGNDIAGPFPTAMPSALQVLNLEGNSKLSGSLPNSMCSSSTLTQCDLKNTGLGGQGTFGMADHGHSHDGGAHGHSHDGPGGHAHSHSPQPGPPQQLLNPDPIDPALLADMDANFKPRPVKLVGPEGNTTCQVVCAEHSTDKCDECGVDYTDLNLLSRMLVQAPNLIVPPPPQMTDKNRSAHVSKFKDEGNAAYKAGKWPSAIQSYTMSANIAASRPNWEPHTLAREEISTVLSNRSAAHLSAGDYIPALVDADVVISLRRQWTKGHFRKAKALVALQCFEEAKEAIAAGLHYEPDNKELLDFMREVDSKIEAANPTIKISA</sequence>
<feature type="compositionally biased region" description="Basic and acidic residues" evidence="4">
    <location>
        <begin position="107"/>
        <end position="117"/>
    </location>
</feature>
<dbReference type="Pfam" id="PF08263">
    <property type="entry name" value="LRRNT_2"/>
    <property type="match status" value="1"/>
</dbReference>
<dbReference type="SUPFAM" id="SSF52058">
    <property type="entry name" value="L domain-like"/>
    <property type="match status" value="1"/>
</dbReference>
<dbReference type="GO" id="GO:0051879">
    <property type="term" value="F:Hsp90 protein binding"/>
    <property type="evidence" value="ECO:0007669"/>
    <property type="project" value="TreeGrafter"/>
</dbReference>
<comment type="caution">
    <text evidence="7">The sequence shown here is derived from an EMBL/GenBank/DDBJ whole genome shotgun (WGS) entry which is preliminary data.</text>
</comment>
<protein>
    <submittedName>
        <fullName evidence="7">Translocation protein sec72</fullName>
    </submittedName>
</protein>
<dbReference type="PROSITE" id="PS51450">
    <property type="entry name" value="LRR"/>
    <property type="match status" value="1"/>
</dbReference>
<feature type="transmembrane region" description="Helical" evidence="5">
    <location>
        <begin position="198"/>
        <end position="218"/>
    </location>
</feature>
<accession>A0A5N5QH88</accession>
<dbReference type="Gene3D" id="1.25.40.10">
    <property type="entry name" value="Tetratricopeptide repeat domain"/>
    <property type="match status" value="1"/>
</dbReference>
<organism evidence="7 8">
    <name type="scientific">Ceratobasidium theobromae</name>
    <dbReference type="NCBI Taxonomy" id="1582974"/>
    <lineage>
        <taxon>Eukaryota</taxon>
        <taxon>Fungi</taxon>
        <taxon>Dikarya</taxon>
        <taxon>Basidiomycota</taxon>
        <taxon>Agaricomycotina</taxon>
        <taxon>Agaricomycetes</taxon>
        <taxon>Cantharellales</taxon>
        <taxon>Ceratobasidiaceae</taxon>
        <taxon>Ceratobasidium</taxon>
    </lineage>
</organism>
<evidence type="ECO:0000256" key="1">
    <source>
        <dbReference type="ARBA" id="ARBA00022614"/>
    </source>
</evidence>
<keyword evidence="5" id="KW-0812">Transmembrane</keyword>
<keyword evidence="2" id="KW-0677">Repeat</keyword>
<evidence type="ECO:0000256" key="4">
    <source>
        <dbReference type="SAM" id="MobiDB-lite"/>
    </source>
</evidence>
<keyword evidence="5" id="KW-0472">Membrane</keyword>